<accession>A0AAV0QY60</accession>
<gene>
    <name evidence="1" type="ORF">LITE_LOCUS20339</name>
    <name evidence="2" type="ORF">LITE_LOCUS45434</name>
</gene>
<protein>
    <submittedName>
        <fullName evidence="2">Uncharacterized protein</fullName>
    </submittedName>
</protein>
<name>A0AAV0QY60_9ROSI</name>
<reference evidence="2" key="1">
    <citation type="submission" date="2022-08" db="EMBL/GenBank/DDBJ databases">
        <authorList>
            <person name="Gutierrez-Valencia J."/>
        </authorList>
    </citation>
    <scope>NUCLEOTIDE SEQUENCE</scope>
</reference>
<evidence type="ECO:0000313" key="3">
    <source>
        <dbReference type="Proteomes" id="UP001154282"/>
    </source>
</evidence>
<proteinExistence type="predicted"/>
<dbReference type="EMBL" id="CAMGYJ010000010">
    <property type="protein sequence ID" value="CAI0550170.1"/>
    <property type="molecule type" value="Genomic_DNA"/>
</dbReference>
<organism evidence="2 3">
    <name type="scientific">Linum tenue</name>
    <dbReference type="NCBI Taxonomy" id="586396"/>
    <lineage>
        <taxon>Eukaryota</taxon>
        <taxon>Viridiplantae</taxon>
        <taxon>Streptophyta</taxon>
        <taxon>Embryophyta</taxon>
        <taxon>Tracheophyta</taxon>
        <taxon>Spermatophyta</taxon>
        <taxon>Magnoliopsida</taxon>
        <taxon>eudicotyledons</taxon>
        <taxon>Gunneridae</taxon>
        <taxon>Pentapetalae</taxon>
        <taxon>rosids</taxon>
        <taxon>fabids</taxon>
        <taxon>Malpighiales</taxon>
        <taxon>Linaceae</taxon>
        <taxon>Linum</taxon>
    </lineage>
</organism>
<comment type="caution">
    <text evidence="2">The sequence shown here is derived from an EMBL/GenBank/DDBJ whole genome shotgun (WGS) entry which is preliminary data.</text>
</comment>
<dbReference type="AlphaFoldDB" id="A0AAV0QY60"/>
<sequence>MATGLHEIVSDVEVVTGLLPLVGTGDIRVYFEATRDIGGLGIWETIMVIFLKGKMHLETFQLHLTLSAREDDAQTSDEEYHEIRVDARRRSTRFRTELDGEVSLGN</sequence>
<dbReference type="Proteomes" id="UP001154282">
    <property type="component" value="Unassembled WGS sequence"/>
</dbReference>
<feature type="non-terminal residue" evidence="2">
    <location>
        <position position="106"/>
    </location>
</feature>
<keyword evidence="3" id="KW-1185">Reference proteome</keyword>
<evidence type="ECO:0000313" key="2">
    <source>
        <dbReference type="EMBL" id="CAI0550170.1"/>
    </source>
</evidence>
<dbReference type="EMBL" id="CAMGYJ010000005">
    <property type="protein sequence ID" value="CAI0425319.1"/>
    <property type="molecule type" value="Genomic_DNA"/>
</dbReference>
<evidence type="ECO:0000313" key="1">
    <source>
        <dbReference type="EMBL" id="CAI0425319.1"/>
    </source>
</evidence>